<name>A0ABV4K5I9_9BACT</name>
<dbReference type="Pfam" id="PF08349">
    <property type="entry name" value="DUF1722"/>
    <property type="match status" value="1"/>
</dbReference>
<evidence type="ECO:0000259" key="1">
    <source>
        <dbReference type="Pfam" id="PF08349"/>
    </source>
</evidence>
<proteinExistence type="predicted"/>
<dbReference type="PIRSF" id="PIRSF037004">
    <property type="entry name" value="UCP037004"/>
    <property type="match status" value="1"/>
</dbReference>
<dbReference type="InterPro" id="IPR013560">
    <property type="entry name" value="DUF1722"/>
</dbReference>
<dbReference type="InterPro" id="IPR017087">
    <property type="entry name" value="UCP037004"/>
</dbReference>
<evidence type="ECO:0000313" key="3">
    <source>
        <dbReference type="Proteomes" id="UP001568698"/>
    </source>
</evidence>
<dbReference type="Proteomes" id="UP001568698">
    <property type="component" value="Unassembled WGS sequence"/>
</dbReference>
<sequence>MSDRAEERIRIGISACLAGQKVRYDGTAAKAEHLTGVLADHLEFVPVCPEVGCGMGVPREAVRLVGTPEDNRLKGRQTGTDWTDAMRGWAGSFLPELEKARLCGFIFKAKSPSSGMGRVKVYAESGGQAVSYAGVGLFAAMVMERFPLLPVEDDGRLHDVGLRANFIERIFTEHRWHRFLDSGPTMQGLIEFHTRNKMLVRAHDVTGYREMGKLVAEGKRLPMEELLRRYHERLAQAMAMKSTVRKNVDVLMHILGYFKKLLAPDEKKECLELIEHYRNERVPLIVPVTLFNHYVRKYDVPYLRGQYYLNPHPLDLKLRNHA</sequence>
<reference evidence="2 3" key="1">
    <citation type="submission" date="2024-08" db="EMBL/GenBank/DDBJ databases">
        <title>Sulfate-reducing bacteria isolated from formation water of the oil field in Kazakhstan and description of Pseudodesulfovibrio sp.</title>
        <authorList>
            <person name="Bidzhieva S.K."/>
            <person name="Tourova T.P."/>
            <person name="Grouzdev D.S."/>
            <person name="Beletsky A.V."/>
            <person name="Sokolova D.S."/>
            <person name="Samigullina S.R."/>
            <person name="Poltaraus A.B."/>
            <person name="Avtukh A.N."/>
            <person name="Tereshina V.M."/>
            <person name="Zhaparov N.S."/>
            <person name="Mardanov A.V."/>
            <person name="Nazina T.N."/>
        </authorList>
    </citation>
    <scope>NUCLEOTIDE SEQUENCE [LARGE SCALE GENOMIC DNA]</scope>
    <source>
        <strain evidence="2 3">9FUS</strain>
    </source>
</reference>
<organism evidence="2 3">
    <name type="scientific">Pseudodesulfovibrio karagichevae</name>
    <dbReference type="NCBI Taxonomy" id="3239305"/>
    <lineage>
        <taxon>Bacteria</taxon>
        <taxon>Pseudomonadati</taxon>
        <taxon>Thermodesulfobacteriota</taxon>
        <taxon>Desulfovibrionia</taxon>
        <taxon>Desulfovibrionales</taxon>
        <taxon>Desulfovibrionaceae</taxon>
    </lineage>
</organism>
<dbReference type="EMBL" id="JBGLYH010000035">
    <property type="protein sequence ID" value="MEZ7197561.1"/>
    <property type="molecule type" value="Genomic_DNA"/>
</dbReference>
<dbReference type="Pfam" id="PF04463">
    <property type="entry name" value="2-thiour_desulf"/>
    <property type="match status" value="1"/>
</dbReference>
<keyword evidence="3" id="KW-1185">Reference proteome</keyword>
<dbReference type="PANTHER" id="PTHR30087">
    <property type="entry name" value="INNER MEMBRANE PROTEIN"/>
    <property type="match status" value="1"/>
</dbReference>
<accession>A0ABV4K5I9</accession>
<dbReference type="InterPro" id="IPR007553">
    <property type="entry name" value="2-thiour_desulf"/>
</dbReference>
<feature type="domain" description="DUF1722" evidence="1">
    <location>
        <begin position="197"/>
        <end position="313"/>
    </location>
</feature>
<gene>
    <name evidence="2" type="ORF">AB6M95_12425</name>
</gene>
<dbReference type="RefSeq" id="WP_371387076.1">
    <property type="nucleotide sequence ID" value="NZ_JBGLYH010000035.1"/>
</dbReference>
<dbReference type="PANTHER" id="PTHR30087:SF0">
    <property type="entry name" value="INNER MEMBRANE PROTEIN"/>
    <property type="match status" value="1"/>
</dbReference>
<evidence type="ECO:0000313" key="2">
    <source>
        <dbReference type="EMBL" id="MEZ7197561.1"/>
    </source>
</evidence>
<comment type="caution">
    <text evidence="2">The sequence shown here is derived from an EMBL/GenBank/DDBJ whole genome shotgun (WGS) entry which is preliminary data.</text>
</comment>
<protein>
    <submittedName>
        <fullName evidence="2">YbgA family protein</fullName>
    </submittedName>
</protein>